<name>A0ABX9XDW8_9PSED</name>
<protein>
    <submittedName>
        <fullName evidence="1">Uncharacterized protein</fullName>
    </submittedName>
</protein>
<evidence type="ECO:0000313" key="1">
    <source>
        <dbReference type="EMBL" id="ROZ81553.1"/>
    </source>
</evidence>
<proteinExistence type="predicted"/>
<accession>A0ABX9XDW8</accession>
<comment type="caution">
    <text evidence="1">The sequence shown here is derived from an EMBL/GenBank/DDBJ whole genome shotgun (WGS) entry which is preliminary data.</text>
</comment>
<reference evidence="1 2" key="1">
    <citation type="submission" date="2018-11" db="EMBL/GenBank/DDBJ databases">
        <authorList>
            <person name="Jang G.I."/>
            <person name="Hwang C.Y."/>
        </authorList>
    </citation>
    <scope>NUCLEOTIDE SEQUENCE [LARGE SCALE GENOMIC DNA]</scope>
    <source>
        <strain evidence="1 2">SSM26</strain>
    </source>
</reference>
<organism evidence="1 2">
    <name type="scientific">Pseudomonas neustonica</name>
    <dbReference type="NCBI Taxonomy" id="2487346"/>
    <lineage>
        <taxon>Bacteria</taxon>
        <taxon>Pseudomonadati</taxon>
        <taxon>Pseudomonadota</taxon>
        <taxon>Gammaproteobacteria</taxon>
        <taxon>Pseudomonadales</taxon>
        <taxon>Pseudomonadaceae</taxon>
        <taxon>Pseudomonas</taxon>
    </lineage>
</organism>
<evidence type="ECO:0000313" key="2">
    <source>
        <dbReference type="Proteomes" id="UP000275199"/>
    </source>
</evidence>
<dbReference type="EMBL" id="RKKU01000029">
    <property type="protein sequence ID" value="ROZ81553.1"/>
    <property type="molecule type" value="Genomic_DNA"/>
</dbReference>
<sequence length="134" mass="14654">MSIDSAEVLRLVRKETQVSAEVSGSDTDRRAKILESMTKQSVTQILQLNGEYELIASSSFLHFSVLIGPAGFTSPQNQIMGLPYGGKLASQRPNNWNGKAPIRIHRFQLSKGIEIEIVASHHSGDLSMPVVFGC</sequence>
<gene>
    <name evidence="1" type="ORF">EF096_17295</name>
</gene>
<dbReference type="Proteomes" id="UP000275199">
    <property type="component" value="Unassembled WGS sequence"/>
</dbReference>
<keyword evidence="2" id="KW-1185">Reference proteome</keyword>